<gene>
    <name evidence="1" type="ORF">GXP69_02190</name>
</gene>
<accession>A0A6B3LKL0</accession>
<dbReference type="RefSeq" id="WP_163911797.1">
    <property type="nucleotide sequence ID" value="NZ_JAAGWD010000001.1"/>
</dbReference>
<protein>
    <submittedName>
        <fullName evidence="1">Uncharacterized protein</fullName>
    </submittedName>
</protein>
<keyword evidence="2" id="KW-1185">Reference proteome</keyword>
<proteinExistence type="predicted"/>
<organism evidence="1 2">
    <name type="scientific">Pontibacter burrus</name>
    <dbReference type="NCBI Taxonomy" id="2704466"/>
    <lineage>
        <taxon>Bacteria</taxon>
        <taxon>Pseudomonadati</taxon>
        <taxon>Bacteroidota</taxon>
        <taxon>Cytophagia</taxon>
        <taxon>Cytophagales</taxon>
        <taxon>Hymenobacteraceae</taxon>
        <taxon>Pontibacter</taxon>
    </lineage>
</organism>
<name>A0A6B3LKL0_9BACT</name>
<comment type="caution">
    <text evidence="1">The sequence shown here is derived from an EMBL/GenBank/DDBJ whole genome shotgun (WGS) entry which is preliminary data.</text>
</comment>
<sequence>MKIIALLIFLFLGFGAVCKKTLTENKEIAFQHELNQYKSYPNLLPVVEVVAPKS</sequence>
<dbReference type="Proteomes" id="UP000474777">
    <property type="component" value="Unassembled WGS sequence"/>
</dbReference>
<reference evidence="1 2" key="1">
    <citation type="submission" date="2020-02" db="EMBL/GenBank/DDBJ databases">
        <authorList>
            <person name="Kim M.K."/>
        </authorList>
    </citation>
    <scope>NUCLEOTIDE SEQUENCE [LARGE SCALE GENOMIC DNA]</scope>
    <source>
        <strain evidence="1 2">BT327</strain>
    </source>
</reference>
<dbReference type="EMBL" id="JAAGWD010000001">
    <property type="protein sequence ID" value="NEM96493.1"/>
    <property type="molecule type" value="Genomic_DNA"/>
</dbReference>
<evidence type="ECO:0000313" key="2">
    <source>
        <dbReference type="Proteomes" id="UP000474777"/>
    </source>
</evidence>
<evidence type="ECO:0000313" key="1">
    <source>
        <dbReference type="EMBL" id="NEM96493.1"/>
    </source>
</evidence>
<dbReference type="AlphaFoldDB" id="A0A6B3LKL0"/>